<name>A0ABU1BTZ7_9BURK</name>
<organism evidence="1 2">
    <name type="scientific">Keguizhuia sedimenti</name>
    <dbReference type="NCBI Taxonomy" id="3064264"/>
    <lineage>
        <taxon>Bacteria</taxon>
        <taxon>Pseudomonadati</taxon>
        <taxon>Pseudomonadota</taxon>
        <taxon>Betaproteobacteria</taxon>
        <taxon>Burkholderiales</taxon>
        <taxon>Oxalobacteraceae</taxon>
        <taxon>Keguizhuia</taxon>
    </lineage>
</organism>
<dbReference type="EMBL" id="JAUYVH010000033">
    <property type="protein sequence ID" value="MDQ9172487.1"/>
    <property type="molecule type" value="Genomic_DNA"/>
</dbReference>
<dbReference type="Proteomes" id="UP001225596">
    <property type="component" value="Unassembled WGS sequence"/>
</dbReference>
<reference evidence="1 2" key="1">
    <citation type="submission" date="2023-08" db="EMBL/GenBank/DDBJ databases">
        <title>Oxalobacteraceae gen .nov., isolated from river sludge outside the plant.</title>
        <authorList>
            <person name="Zhao S.Y."/>
        </authorList>
    </citation>
    <scope>NUCLEOTIDE SEQUENCE [LARGE SCALE GENOMIC DNA]</scope>
    <source>
        <strain evidence="1 2">R-40</strain>
    </source>
</reference>
<keyword evidence="2" id="KW-1185">Reference proteome</keyword>
<sequence>MKNRLFSTLSTGHSVYKGARGIIVPLLHPVRWARKKIFTALLKVFTAVAMRALNDDQKASIRNRATGMKRTVRFSVPVPKSLHKNFNEDDKPLKLFHAVANDAMAVPLALIGYRIGVLDLAWNQETGRIEAMLEAGIASSEVDPQIGANITRQAQHNAEEKMRLISSQPAGDNFV</sequence>
<protein>
    <submittedName>
        <fullName evidence="1">Uncharacterized protein</fullName>
    </submittedName>
</protein>
<proteinExistence type="predicted"/>
<evidence type="ECO:0000313" key="2">
    <source>
        <dbReference type="Proteomes" id="UP001225596"/>
    </source>
</evidence>
<comment type="caution">
    <text evidence="1">The sequence shown here is derived from an EMBL/GenBank/DDBJ whole genome shotgun (WGS) entry which is preliminary data.</text>
</comment>
<accession>A0ABU1BTZ7</accession>
<evidence type="ECO:0000313" key="1">
    <source>
        <dbReference type="EMBL" id="MDQ9172487.1"/>
    </source>
</evidence>
<dbReference type="RefSeq" id="WP_338438560.1">
    <property type="nucleotide sequence ID" value="NZ_JAUYVH010000033.1"/>
</dbReference>
<gene>
    <name evidence="1" type="ORF">Q8A64_18980</name>
</gene>